<dbReference type="AlphaFoldDB" id="A0A5J4PCQ9"/>
<gene>
    <name evidence="1" type="ORF">EZS27_041075</name>
</gene>
<name>A0A5J4PCQ9_9ZZZZ</name>
<dbReference type="Gene3D" id="2.40.50.500">
    <property type="entry name" value="NigD-like N-terminal OB domain"/>
    <property type="match status" value="1"/>
</dbReference>
<proteinExistence type="predicted"/>
<dbReference type="PROSITE" id="PS51257">
    <property type="entry name" value="PROKAR_LIPOPROTEIN"/>
    <property type="match status" value="1"/>
</dbReference>
<organism evidence="1">
    <name type="scientific">termite gut metagenome</name>
    <dbReference type="NCBI Taxonomy" id="433724"/>
    <lineage>
        <taxon>unclassified sequences</taxon>
        <taxon>metagenomes</taxon>
        <taxon>organismal metagenomes</taxon>
    </lineage>
</organism>
<sequence>MKQVQFFVIAIAIFMGISFTSCLNTNDDNAPSTGAALATVESSYMGIEYFFRLDTGEKLIPTAGINASALDGVKRVFIIYTFDNTDEIKAQELVSDPKEKEYHVSITYAANLEDERNVVNLDAHDKTNPGDSLTTKYHAPIKSIDSLKIKDNYLTAWINYNMSGDKLHFFTLFRYRNDVLKLGENGAP</sequence>
<comment type="caution">
    <text evidence="1">The sequence shown here is derived from an EMBL/GenBank/DDBJ whole genome shotgun (WGS) entry which is preliminary data.</text>
</comment>
<evidence type="ECO:0000313" key="1">
    <source>
        <dbReference type="EMBL" id="KAA6307257.1"/>
    </source>
</evidence>
<protein>
    <submittedName>
        <fullName evidence="1">Uncharacterized protein</fullName>
    </submittedName>
</protein>
<feature type="non-terminal residue" evidence="1">
    <location>
        <position position="188"/>
    </location>
</feature>
<dbReference type="InterPro" id="IPR038179">
    <property type="entry name" value="NigD-like_N_sf"/>
</dbReference>
<reference evidence="1" key="1">
    <citation type="submission" date="2019-03" db="EMBL/GenBank/DDBJ databases">
        <title>Single cell metagenomics reveals metabolic interactions within the superorganism composed of flagellate Streblomastix strix and complex community of Bacteroidetes bacteria on its surface.</title>
        <authorList>
            <person name="Treitli S.C."/>
            <person name="Kolisko M."/>
            <person name="Husnik F."/>
            <person name="Keeling P."/>
            <person name="Hampl V."/>
        </authorList>
    </citation>
    <scope>NUCLEOTIDE SEQUENCE</scope>
    <source>
        <strain evidence="1">STM</strain>
    </source>
</reference>
<dbReference type="EMBL" id="SNRY01009302">
    <property type="protein sequence ID" value="KAA6307257.1"/>
    <property type="molecule type" value="Genomic_DNA"/>
</dbReference>
<accession>A0A5J4PCQ9</accession>